<evidence type="ECO:0000313" key="3">
    <source>
        <dbReference type="Proteomes" id="UP000829829"/>
    </source>
</evidence>
<accession>A0AAE9GG55</accession>
<name>A0AAE9GG55_9LEPT</name>
<feature type="transmembrane region" description="Helical" evidence="1">
    <location>
        <begin position="53"/>
        <end position="70"/>
    </location>
</feature>
<reference evidence="2" key="1">
    <citation type="submission" date="2022-02" db="EMBL/GenBank/DDBJ databases">
        <title>The genetically variable rfb locus in Leptospira is a mobile cassette and a molecular signature of serovar identity.</title>
        <authorList>
            <person name="Nieves C."/>
            <person name="Vincent A.T."/>
            <person name="Zarantonelli L."/>
            <person name="Picardeau M."/>
            <person name="Veyrier F.J."/>
            <person name="Buschiazzo A."/>
        </authorList>
    </citation>
    <scope>NUCLEOTIDE SEQUENCE</scope>
    <source>
        <strain evidence="2">IP1512017</strain>
    </source>
</reference>
<dbReference type="RefSeq" id="WP_243816108.1">
    <property type="nucleotide sequence ID" value="NZ_CP091958.1"/>
</dbReference>
<gene>
    <name evidence="2" type="ORF">MAL03_19675</name>
</gene>
<keyword evidence="1" id="KW-0812">Transmembrane</keyword>
<protein>
    <submittedName>
        <fullName evidence="2">Uncharacterized protein</fullName>
    </submittedName>
</protein>
<organism evidence="2 3">
    <name type="scientific">Leptospira noguchii</name>
    <dbReference type="NCBI Taxonomy" id="28182"/>
    <lineage>
        <taxon>Bacteria</taxon>
        <taxon>Pseudomonadati</taxon>
        <taxon>Spirochaetota</taxon>
        <taxon>Spirochaetia</taxon>
        <taxon>Leptospirales</taxon>
        <taxon>Leptospiraceae</taxon>
        <taxon>Leptospira</taxon>
    </lineage>
</organism>
<proteinExistence type="predicted"/>
<evidence type="ECO:0000256" key="1">
    <source>
        <dbReference type="SAM" id="Phobius"/>
    </source>
</evidence>
<evidence type="ECO:0000313" key="2">
    <source>
        <dbReference type="EMBL" id="UOG58550.1"/>
    </source>
</evidence>
<keyword evidence="1" id="KW-1133">Transmembrane helix</keyword>
<sequence>MAFEVTQRLASIGVRRNSASHFYGRSKKLSVSLLLALGKLSVSLLLALGKLSVSLLLALGKLSVSLLLALDRF</sequence>
<dbReference type="EMBL" id="CP091958">
    <property type="protein sequence ID" value="UOG58550.1"/>
    <property type="molecule type" value="Genomic_DNA"/>
</dbReference>
<dbReference type="AlphaFoldDB" id="A0AAE9GG55"/>
<feature type="transmembrane region" description="Helical" evidence="1">
    <location>
        <begin position="29"/>
        <end position="47"/>
    </location>
</feature>
<dbReference type="Proteomes" id="UP000829829">
    <property type="component" value="Chromosome 2"/>
</dbReference>
<keyword evidence="1" id="KW-0472">Membrane</keyword>